<comment type="similarity">
    <text evidence="3">Belongs to the ABC transporter superfamily.</text>
</comment>
<dbReference type="GO" id="GO:0016887">
    <property type="term" value="F:ATP hydrolysis activity"/>
    <property type="evidence" value="ECO:0007669"/>
    <property type="project" value="InterPro"/>
</dbReference>
<feature type="transmembrane region" description="Helical" evidence="13">
    <location>
        <begin position="542"/>
        <end position="571"/>
    </location>
</feature>
<proteinExistence type="inferred from homology"/>
<keyword evidence="9" id="KW-0547">Nucleotide-binding</keyword>
<evidence type="ECO:0000313" key="17">
    <source>
        <dbReference type="Proteomes" id="UP000824072"/>
    </source>
</evidence>
<keyword evidence="12 13" id="KW-0472">Membrane</keyword>
<keyword evidence="7 13" id="KW-0812">Transmembrane</keyword>
<dbReference type="CDD" id="cd13530">
    <property type="entry name" value="PBP2_peptides_like"/>
    <property type="match status" value="1"/>
</dbReference>
<sequence length="1133" mass="126065">MSSKPQTIDRFSLHRWFAILLILLLLPVGVGVRAEEARLYETVSDFEGANIAISAGTVLDQLLGEVFEEVNCLRYEDISAQLEALKKGDVDAVALDLPMATLIMAQQPEYVIFPEILLEDRYGFVLEKDSELTEPFSQIIRELEADGTLADLKAKWCSGNEETMIIDWSAYSLEDRANGTLRYAYDSAAMPMDYIAADGNAAGFEVELLLMIADRLDMGVEFTRSNVSSLISFVQTGKADVASSCFSITPERLEQVDFPEAHYVGGTVLLCREENIPTSNGDVNLNSPGVTIAVEAATIPETAAKQTYPSANYIYVNNASDGFLAVQSGKALAFAVNRSIYESSIQSGMKGLRLHADGVVGDVGNVSVGISPVTKIPNADQKINDFLAEMESQGVLDEMNQRWVIQHDYSMPEIPKAENPDLTLKVGTTGLAEPYSFYQGAQVTGFDIELMQRFAFWLNADVVFEMYDWNGLVPACVSGKVDYIASNLFETPEKREVMAFSSPYTQVETVMVIAQEEKDPGFWASLASSFEKTFIRENRWRLIVNGLIVTLEIAVLAGIFGTILGFGLCLLLRSKKRWLRAPFKAFCVLIQGIPSLVVLMIIYFVIFASSSISPVAVGIIAFAILFAVSVAGILQTGINAIDNGQWEAASALGFTRVGTFVRVILPQALRHVLPLYKGEFVSMLKLTSIVGYISIEDLTKAGDIIRSRTYEAFFPLIATAAIYFAISTLVTFAIGRIEIKIDPKQRPRRLPKGVQEISGAMETRKEAPAYESGELIRVEHLKKAYPNATPLKDVNTVIHRGEVITIIGPSGTGKSTLMRCINRLEIPTAGKITVFGKDMGDRKTNLCAVRRRMGMVFQSFNLFNHLNVIENVMLAPTTLLGVSKQEAYENGMRLLRMVGMGEKALNYPDEMSGGQKQRVAIARALAMNPEIVLFDEPTSALDPTMVGEVLSVMRKLAAEGLTMMIVTHEMKFARDVSTRIFYMDQGIIYEDGTPEEIFDHPRRNRTRAFVNRLKVLFFSITSPNYDFIAMTEALQQFGEKHLLTRRQIDNLRRAFEEICATNILPNSPEDYTLRVFTEYSEEANRLEMRFIWGGARYNPMEEGDELSIRLVRGFIQESHYEYVDGENRLALVL</sequence>
<dbReference type="Pfam" id="PF00005">
    <property type="entry name" value="ABC_tran"/>
    <property type="match status" value="1"/>
</dbReference>
<comment type="caution">
    <text evidence="16">The sequence shown here is derived from an EMBL/GenBank/DDBJ whole genome shotgun (WGS) entry which is preliminary data.</text>
</comment>
<dbReference type="InterPro" id="IPR035906">
    <property type="entry name" value="MetI-like_sf"/>
</dbReference>
<dbReference type="SMART" id="SM00382">
    <property type="entry name" value="AAA"/>
    <property type="match status" value="1"/>
</dbReference>
<evidence type="ECO:0000256" key="5">
    <source>
        <dbReference type="ARBA" id="ARBA00022448"/>
    </source>
</evidence>
<dbReference type="Gene3D" id="1.10.3720.10">
    <property type="entry name" value="MetI-like"/>
    <property type="match status" value="1"/>
</dbReference>
<dbReference type="Proteomes" id="UP000824072">
    <property type="component" value="Unassembled WGS sequence"/>
</dbReference>
<dbReference type="SUPFAM" id="SSF52540">
    <property type="entry name" value="P-loop containing nucleoside triphosphate hydrolases"/>
    <property type="match status" value="1"/>
</dbReference>
<dbReference type="InterPro" id="IPR003593">
    <property type="entry name" value="AAA+_ATPase"/>
</dbReference>
<comment type="similarity">
    <text evidence="4">Belongs to the bacterial solute-binding protein 3 family.</text>
</comment>
<keyword evidence="11 13" id="KW-1133">Transmembrane helix</keyword>
<dbReference type="SMART" id="SM00062">
    <property type="entry name" value="PBPb"/>
    <property type="match status" value="1"/>
</dbReference>
<feature type="transmembrane region" description="Helical" evidence="13">
    <location>
        <begin position="612"/>
        <end position="634"/>
    </location>
</feature>
<dbReference type="AlphaFoldDB" id="A0A9D1ICX0"/>
<dbReference type="PROSITE" id="PS50928">
    <property type="entry name" value="ABC_TM1"/>
    <property type="match status" value="1"/>
</dbReference>
<evidence type="ECO:0000256" key="11">
    <source>
        <dbReference type="ARBA" id="ARBA00022989"/>
    </source>
</evidence>
<evidence type="ECO:0000256" key="12">
    <source>
        <dbReference type="ARBA" id="ARBA00023136"/>
    </source>
</evidence>
<dbReference type="SUPFAM" id="SSF161098">
    <property type="entry name" value="MetI-like"/>
    <property type="match status" value="1"/>
</dbReference>
<dbReference type="Pfam" id="PF00528">
    <property type="entry name" value="BPD_transp_1"/>
    <property type="match status" value="1"/>
</dbReference>
<evidence type="ECO:0000256" key="1">
    <source>
        <dbReference type="ARBA" id="ARBA00004202"/>
    </source>
</evidence>
<evidence type="ECO:0000259" key="15">
    <source>
        <dbReference type="PROSITE" id="PS50928"/>
    </source>
</evidence>
<dbReference type="InterPro" id="IPR050086">
    <property type="entry name" value="MetN_ABC_transporter-like"/>
</dbReference>
<evidence type="ECO:0000256" key="2">
    <source>
        <dbReference type="ARBA" id="ARBA00004651"/>
    </source>
</evidence>
<feature type="domain" description="ABC transmembrane type-1" evidence="15">
    <location>
        <begin position="547"/>
        <end position="735"/>
    </location>
</feature>
<feature type="domain" description="ABC transporter" evidence="14">
    <location>
        <begin position="776"/>
        <end position="1010"/>
    </location>
</feature>
<reference evidence="16" key="2">
    <citation type="journal article" date="2021" name="PeerJ">
        <title>Extensive microbial diversity within the chicken gut microbiome revealed by metagenomics and culture.</title>
        <authorList>
            <person name="Gilroy R."/>
            <person name="Ravi A."/>
            <person name="Getino M."/>
            <person name="Pursley I."/>
            <person name="Horton D.L."/>
            <person name="Alikhan N.F."/>
            <person name="Baker D."/>
            <person name="Gharbi K."/>
            <person name="Hall N."/>
            <person name="Watson M."/>
            <person name="Adriaenssens E.M."/>
            <person name="Foster-Nyarko E."/>
            <person name="Jarju S."/>
            <person name="Secka A."/>
            <person name="Antonio M."/>
            <person name="Oren A."/>
            <person name="Chaudhuri R.R."/>
            <person name="La Ragione R."/>
            <person name="Hildebrand F."/>
            <person name="Pallen M.J."/>
        </authorList>
    </citation>
    <scope>NUCLEOTIDE SEQUENCE</scope>
    <source>
        <strain evidence="16">ChiHcec3-11533</strain>
    </source>
</reference>
<dbReference type="Pfam" id="PF00497">
    <property type="entry name" value="SBP_bac_3"/>
    <property type="match status" value="2"/>
</dbReference>
<evidence type="ECO:0000256" key="9">
    <source>
        <dbReference type="ARBA" id="ARBA00022741"/>
    </source>
</evidence>
<comment type="subcellular location">
    <subcellularLocation>
        <location evidence="2 13">Cell membrane</location>
        <topology evidence="2 13">Multi-pass membrane protein</topology>
    </subcellularLocation>
    <subcellularLocation>
        <location evidence="1">Cell membrane</location>
        <topology evidence="1">Peripheral membrane protein</topology>
    </subcellularLocation>
</comment>
<dbReference type="InterPro" id="IPR017871">
    <property type="entry name" value="ABC_transporter-like_CS"/>
</dbReference>
<organism evidence="16 17">
    <name type="scientific">Candidatus Pullichristensenella excrementigallinarum</name>
    <dbReference type="NCBI Taxonomy" id="2840907"/>
    <lineage>
        <taxon>Bacteria</taxon>
        <taxon>Bacillati</taxon>
        <taxon>Bacillota</taxon>
        <taxon>Clostridia</taxon>
        <taxon>Candidatus Pullichristensenella</taxon>
    </lineage>
</organism>
<feature type="transmembrane region" description="Helical" evidence="13">
    <location>
        <begin position="583"/>
        <end position="606"/>
    </location>
</feature>
<keyword evidence="8" id="KW-0732">Signal</keyword>
<comment type="similarity">
    <text evidence="13">Belongs to the binding-protein-dependent transport system permease family.</text>
</comment>
<dbReference type="PROSITE" id="PS01039">
    <property type="entry name" value="SBP_BACTERIAL_3"/>
    <property type="match status" value="1"/>
</dbReference>
<evidence type="ECO:0000256" key="3">
    <source>
        <dbReference type="ARBA" id="ARBA00005417"/>
    </source>
</evidence>
<name>A0A9D1ICX0_9FIRM</name>
<dbReference type="InterPro" id="IPR018313">
    <property type="entry name" value="SBP_3_CS"/>
</dbReference>
<feature type="transmembrane region" description="Helical" evidence="13">
    <location>
        <begin position="713"/>
        <end position="735"/>
    </location>
</feature>
<keyword evidence="6" id="KW-1003">Cell membrane</keyword>
<evidence type="ECO:0000256" key="6">
    <source>
        <dbReference type="ARBA" id="ARBA00022475"/>
    </source>
</evidence>
<evidence type="ECO:0000256" key="8">
    <source>
        <dbReference type="ARBA" id="ARBA00022729"/>
    </source>
</evidence>
<dbReference type="GO" id="GO:0043190">
    <property type="term" value="C:ATP-binding cassette (ABC) transporter complex"/>
    <property type="evidence" value="ECO:0007669"/>
    <property type="project" value="InterPro"/>
</dbReference>
<evidence type="ECO:0000259" key="14">
    <source>
        <dbReference type="PROSITE" id="PS50893"/>
    </source>
</evidence>
<dbReference type="CDD" id="cd06261">
    <property type="entry name" value="TM_PBP2"/>
    <property type="match status" value="1"/>
</dbReference>
<dbReference type="InterPro" id="IPR001638">
    <property type="entry name" value="Solute-binding_3/MltF_N"/>
</dbReference>
<evidence type="ECO:0000313" key="16">
    <source>
        <dbReference type="EMBL" id="HIU34306.1"/>
    </source>
</evidence>
<dbReference type="InterPro" id="IPR010065">
    <property type="entry name" value="AA_ABC_transptr_permease_3TM"/>
</dbReference>
<dbReference type="InterPro" id="IPR027417">
    <property type="entry name" value="P-loop_NTPase"/>
</dbReference>
<keyword evidence="10" id="KW-0067">ATP-binding</keyword>
<dbReference type="CDD" id="cd03262">
    <property type="entry name" value="ABC_HisP_GlnQ"/>
    <property type="match status" value="1"/>
</dbReference>
<keyword evidence="5 13" id="KW-0813">Transport</keyword>
<dbReference type="InterPro" id="IPR003439">
    <property type="entry name" value="ABC_transporter-like_ATP-bd"/>
</dbReference>
<dbReference type="InterPro" id="IPR000515">
    <property type="entry name" value="MetI-like"/>
</dbReference>
<evidence type="ECO:0000256" key="4">
    <source>
        <dbReference type="ARBA" id="ARBA00010333"/>
    </source>
</evidence>
<evidence type="ECO:0000256" key="10">
    <source>
        <dbReference type="ARBA" id="ARBA00022840"/>
    </source>
</evidence>
<dbReference type="GO" id="GO:0022857">
    <property type="term" value="F:transmembrane transporter activity"/>
    <property type="evidence" value="ECO:0007669"/>
    <property type="project" value="InterPro"/>
</dbReference>
<dbReference type="PANTHER" id="PTHR43166:SF9">
    <property type="entry name" value="GLUTAMATE_ASPARTATE IMPORT ATP-BINDING PROTEIN GLTL"/>
    <property type="match status" value="1"/>
</dbReference>
<dbReference type="SUPFAM" id="SSF53850">
    <property type="entry name" value="Periplasmic binding protein-like II"/>
    <property type="match status" value="3"/>
</dbReference>
<gene>
    <name evidence="16" type="ORF">IAB02_07065</name>
</gene>
<evidence type="ECO:0000256" key="7">
    <source>
        <dbReference type="ARBA" id="ARBA00022692"/>
    </source>
</evidence>
<dbReference type="PROSITE" id="PS00211">
    <property type="entry name" value="ABC_TRANSPORTER_1"/>
    <property type="match status" value="1"/>
</dbReference>
<dbReference type="PROSITE" id="PS50893">
    <property type="entry name" value="ABC_TRANSPORTER_2"/>
    <property type="match status" value="1"/>
</dbReference>
<dbReference type="Gene3D" id="3.40.50.300">
    <property type="entry name" value="P-loop containing nucleotide triphosphate hydrolases"/>
    <property type="match status" value="1"/>
</dbReference>
<accession>A0A9D1ICX0</accession>
<dbReference type="PANTHER" id="PTHR43166">
    <property type="entry name" value="AMINO ACID IMPORT ATP-BINDING PROTEIN"/>
    <property type="match status" value="1"/>
</dbReference>
<reference evidence="16" key="1">
    <citation type="submission" date="2020-10" db="EMBL/GenBank/DDBJ databases">
        <authorList>
            <person name="Gilroy R."/>
        </authorList>
    </citation>
    <scope>NUCLEOTIDE SEQUENCE</scope>
    <source>
        <strain evidence="16">ChiHcec3-11533</strain>
    </source>
</reference>
<protein>
    <submittedName>
        <fullName evidence="16">ABC transporter permease subunit</fullName>
    </submittedName>
</protein>
<dbReference type="Gene3D" id="3.40.190.10">
    <property type="entry name" value="Periplasmic binding protein-like II"/>
    <property type="match status" value="4"/>
</dbReference>
<dbReference type="GO" id="GO:0005524">
    <property type="term" value="F:ATP binding"/>
    <property type="evidence" value="ECO:0007669"/>
    <property type="project" value="UniProtKB-KW"/>
</dbReference>
<evidence type="ECO:0000256" key="13">
    <source>
        <dbReference type="RuleBase" id="RU363032"/>
    </source>
</evidence>
<dbReference type="NCBIfam" id="TIGR01726">
    <property type="entry name" value="HEQRo_perm_3TM"/>
    <property type="match status" value="1"/>
</dbReference>
<dbReference type="EMBL" id="DVMU01000160">
    <property type="protein sequence ID" value="HIU34306.1"/>
    <property type="molecule type" value="Genomic_DNA"/>
</dbReference>